<evidence type="ECO:0000256" key="2">
    <source>
        <dbReference type="ARBA" id="ARBA00022898"/>
    </source>
</evidence>
<protein>
    <submittedName>
        <fullName evidence="7">GntR family transcriptional regulator</fullName>
    </submittedName>
</protein>
<gene>
    <name evidence="7" type="ORF">EZMO1_0642</name>
</gene>
<evidence type="ECO:0000256" key="4">
    <source>
        <dbReference type="ARBA" id="ARBA00023125"/>
    </source>
</evidence>
<evidence type="ECO:0000313" key="8">
    <source>
        <dbReference type="Proteomes" id="UP000071065"/>
    </source>
</evidence>
<dbReference type="GO" id="GO:0003677">
    <property type="term" value="F:DNA binding"/>
    <property type="evidence" value="ECO:0007669"/>
    <property type="project" value="UniProtKB-KW"/>
</dbReference>
<accession>A0A142B806</accession>
<dbReference type="PATRIC" id="fig|570277.3.peg.687"/>
<dbReference type="InterPro" id="IPR015424">
    <property type="entry name" value="PyrdxlP-dep_Trfase"/>
</dbReference>
<dbReference type="KEGG" id="emp:EZMO1_0642"/>
<dbReference type="GO" id="GO:0003700">
    <property type="term" value="F:DNA-binding transcription factor activity"/>
    <property type="evidence" value="ECO:0007669"/>
    <property type="project" value="InterPro"/>
</dbReference>
<dbReference type="PROSITE" id="PS50949">
    <property type="entry name" value="HTH_GNTR"/>
    <property type="match status" value="1"/>
</dbReference>
<dbReference type="Gene3D" id="1.10.10.10">
    <property type="entry name" value="Winged helix-like DNA-binding domain superfamily/Winged helix DNA-binding domain"/>
    <property type="match status" value="1"/>
</dbReference>
<dbReference type="PANTHER" id="PTHR46577:SF1">
    <property type="entry name" value="HTH-TYPE TRANSCRIPTIONAL REGULATORY PROTEIN GABR"/>
    <property type="match status" value="1"/>
</dbReference>
<dbReference type="Pfam" id="PF00392">
    <property type="entry name" value="GntR"/>
    <property type="match status" value="1"/>
</dbReference>
<proteinExistence type="inferred from homology"/>
<evidence type="ECO:0000259" key="6">
    <source>
        <dbReference type="PROSITE" id="PS50949"/>
    </source>
</evidence>
<sequence>MRMPLVEIPDLRLDNNSNTPLFDQLYQTLRTRVLNRLLSPGTRLPSSRKLAQQLNVARNTVIAAYEQLIAEGYLESKSGSGTFVTEELPEAWFQAEAQSHSPPKPIQNIALSNYAEAIRDENVRKNGSNQGFTVGVPDLKGFPARLWNKVSSSIPHAGLTELMGFQYPQGLPELQEVITDYVRSSRAVRCESDQVVITQGAQQALDLCARLLLNPGDPAAMENPGYTGARRALHATGAHVTALPVDEHGVMVSALEQLDPPPKLVYVTPAHHYPLGSVMSLQRRTRLLNWAATHNSWILEDDYDSEYHYQNRPLASLQGLCKNSRVIYIGSFSKVLFPALRLGYTILPKELTNVFTQAKMEHSGETPVHIQATTAAFIQQGYFSKHLKRMRVLYAEKLECMLKACEKLTPWCKIHTHGAGMHLVIEFTAELCEKSVYNQLVKQKVYCSKLSRYYLEEPVKSGLVLGFANSSEEEIRTKVEQIASTIKLAART</sequence>
<dbReference type="AlphaFoldDB" id="A0A142B806"/>
<dbReference type="STRING" id="570277.EZMO1_0642"/>
<dbReference type="Proteomes" id="UP000071065">
    <property type="component" value="Chromosome"/>
</dbReference>
<dbReference type="InterPro" id="IPR000524">
    <property type="entry name" value="Tscrpt_reg_HTH_GntR"/>
</dbReference>
<dbReference type="SUPFAM" id="SSF53383">
    <property type="entry name" value="PLP-dependent transferases"/>
    <property type="match status" value="1"/>
</dbReference>
<evidence type="ECO:0000256" key="5">
    <source>
        <dbReference type="ARBA" id="ARBA00023163"/>
    </source>
</evidence>
<dbReference type="SMART" id="SM00345">
    <property type="entry name" value="HTH_GNTR"/>
    <property type="match status" value="1"/>
</dbReference>
<dbReference type="InterPro" id="IPR015421">
    <property type="entry name" value="PyrdxlP-dep_Trfase_major"/>
</dbReference>
<dbReference type="InterPro" id="IPR004839">
    <property type="entry name" value="Aminotransferase_I/II_large"/>
</dbReference>
<dbReference type="InterPro" id="IPR036388">
    <property type="entry name" value="WH-like_DNA-bd_sf"/>
</dbReference>
<evidence type="ECO:0000256" key="1">
    <source>
        <dbReference type="ARBA" id="ARBA00005384"/>
    </source>
</evidence>
<dbReference type="Gene3D" id="3.40.640.10">
    <property type="entry name" value="Type I PLP-dependent aspartate aminotransferase-like (Major domain)"/>
    <property type="match status" value="1"/>
</dbReference>
<name>A0A142B806_9GAMM</name>
<feature type="domain" description="HTH gntR-type" evidence="6">
    <location>
        <begin position="19"/>
        <end position="87"/>
    </location>
</feature>
<evidence type="ECO:0000256" key="3">
    <source>
        <dbReference type="ARBA" id="ARBA00023015"/>
    </source>
</evidence>
<dbReference type="PANTHER" id="PTHR46577">
    <property type="entry name" value="HTH-TYPE TRANSCRIPTIONAL REGULATORY PROTEIN GABR"/>
    <property type="match status" value="1"/>
</dbReference>
<dbReference type="GO" id="GO:0030170">
    <property type="term" value="F:pyridoxal phosphate binding"/>
    <property type="evidence" value="ECO:0007669"/>
    <property type="project" value="InterPro"/>
</dbReference>
<dbReference type="SUPFAM" id="SSF46785">
    <property type="entry name" value="Winged helix' DNA-binding domain"/>
    <property type="match status" value="1"/>
</dbReference>
<dbReference type="Pfam" id="PF00155">
    <property type="entry name" value="Aminotran_1_2"/>
    <property type="match status" value="1"/>
</dbReference>
<keyword evidence="4" id="KW-0238">DNA-binding</keyword>
<dbReference type="CDD" id="cd00609">
    <property type="entry name" value="AAT_like"/>
    <property type="match status" value="1"/>
</dbReference>
<comment type="similarity">
    <text evidence="1">In the C-terminal section; belongs to the class-I pyridoxal-phosphate-dependent aminotransferase family.</text>
</comment>
<dbReference type="InterPro" id="IPR051446">
    <property type="entry name" value="HTH_trans_reg/aminotransferase"/>
</dbReference>
<dbReference type="CDD" id="cd07377">
    <property type="entry name" value="WHTH_GntR"/>
    <property type="match status" value="1"/>
</dbReference>
<dbReference type="InterPro" id="IPR036390">
    <property type="entry name" value="WH_DNA-bd_sf"/>
</dbReference>
<reference evidence="7 8" key="1">
    <citation type="journal article" date="2016" name="Front. Microbiol.">
        <title>Genomic Insight into the Host-Endosymbiont Relationship of Endozoicomonas montiporae CL-33(T) with its Coral Host.</title>
        <authorList>
            <person name="Ding J.-Y."/>
            <person name="Shiu J.-H."/>
            <person name="Chen W.-M."/>
            <person name="Chiang Y.-R."/>
            <person name="Tang S.-L."/>
        </authorList>
    </citation>
    <scope>NUCLEOTIDE SEQUENCE [LARGE SCALE GENOMIC DNA]</scope>
    <source>
        <strain evidence="7 8">CL-33</strain>
    </source>
</reference>
<keyword evidence="5" id="KW-0804">Transcription</keyword>
<keyword evidence="2" id="KW-0663">Pyridoxal phosphate</keyword>
<keyword evidence="3" id="KW-0805">Transcription regulation</keyword>
<organism evidence="7 8">
    <name type="scientific">Endozoicomonas montiporae CL-33</name>
    <dbReference type="NCBI Taxonomy" id="570277"/>
    <lineage>
        <taxon>Bacteria</taxon>
        <taxon>Pseudomonadati</taxon>
        <taxon>Pseudomonadota</taxon>
        <taxon>Gammaproteobacteria</taxon>
        <taxon>Oceanospirillales</taxon>
        <taxon>Endozoicomonadaceae</taxon>
        <taxon>Endozoicomonas</taxon>
    </lineage>
</organism>
<dbReference type="EMBL" id="CP013251">
    <property type="protein sequence ID" value="AMO54882.1"/>
    <property type="molecule type" value="Genomic_DNA"/>
</dbReference>
<dbReference type="PRINTS" id="PR00035">
    <property type="entry name" value="HTHGNTR"/>
</dbReference>
<evidence type="ECO:0000313" key="7">
    <source>
        <dbReference type="EMBL" id="AMO54882.1"/>
    </source>
</evidence>